<reference evidence="8" key="1">
    <citation type="journal article" date="2020" name="Stud. Mycol.">
        <title>101 Dothideomycetes genomes: a test case for predicting lifestyles and emergence of pathogens.</title>
        <authorList>
            <person name="Haridas S."/>
            <person name="Albert R."/>
            <person name="Binder M."/>
            <person name="Bloem J."/>
            <person name="Labutti K."/>
            <person name="Salamov A."/>
            <person name="Andreopoulos B."/>
            <person name="Baker S."/>
            <person name="Barry K."/>
            <person name="Bills G."/>
            <person name="Bluhm B."/>
            <person name="Cannon C."/>
            <person name="Castanera R."/>
            <person name="Culley D."/>
            <person name="Daum C."/>
            <person name="Ezra D."/>
            <person name="Gonzalez J."/>
            <person name="Henrissat B."/>
            <person name="Kuo A."/>
            <person name="Liang C."/>
            <person name="Lipzen A."/>
            <person name="Lutzoni F."/>
            <person name="Magnuson J."/>
            <person name="Mondo S."/>
            <person name="Nolan M."/>
            <person name="Ohm R."/>
            <person name="Pangilinan J."/>
            <person name="Park H.-J."/>
            <person name="Ramirez L."/>
            <person name="Alfaro M."/>
            <person name="Sun H."/>
            <person name="Tritt A."/>
            <person name="Yoshinaga Y."/>
            <person name="Zwiers L.-H."/>
            <person name="Turgeon B."/>
            <person name="Goodwin S."/>
            <person name="Spatafora J."/>
            <person name="Crous P."/>
            <person name="Grigoriev I."/>
        </authorList>
    </citation>
    <scope>NUCLEOTIDE SEQUENCE</scope>
    <source>
        <strain evidence="8">CBS 379.55</strain>
    </source>
</reference>
<dbReference type="InterPro" id="IPR050131">
    <property type="entry name" value="Peptidase_S8_subtilisin-like"/>
</dbReference>
<feature type="active site" description="Charge relay system" evidence="5">
    <location>
        <position position="86"/>
    </location>
</feature>
<dbReference type="GeneID" id="54548676"/>
<keyword evidence="4 5" id="KW-0720">Serine protease</keyword>
<dbReference type="PROSITE" id="PS00138">
    <property type="entry name" value="SUBTILASE_SER"/>
    <property type="match status" value="1"/>
</dbReference>
<dbReference type="EMBL" id="ML986490">
    <property type="protein sequence ID" value="KAF2277401.1"/>
    <property type="molecule type" value="Genomic_DNA"/>
</dbReference>
<feature type="active site" description="Charge relay system" evidence="5">
    <location>
        <position position="299"/>
    </location>
</feature>
<feature type="active site" description="Charge relay system" evidence="5">
    <location>
        <position position="129"/>
    </location>
</feature>
<keyword evidence="2 5" id="KW-0645">Protease</keyword>
<evidence type="ECO:0000256" key="2">
    <source>
        <dbReference type="ARBA" id="ARBA00022670"/>
    </source>
</evidence>
<evidence type="ECO:0000313" key="9">
    <source>
        <dbReference type="Proteomes" id="UP000800097"/>
    </source>
</evidence>
<organism evidence="8 9">
    <name type="scientific">Westerdykella ornata</name>
    <dbReference type="NCBI Taxonomy" id="318751"/>
    <lineage>
        <taxon>Eukaryota</taxon>
        <taxon>Fungi</taxon>
        <taxon>Dikarya</taxon>
        <taxon>Ascomycota</taxon>
        <taxon>Pezizomycotina</taxon>
        <taxon>Dothideomycetes</taxon>
        <taxon>Pleosporomycetidae</taxon>
        <taxon>Pleosporales</taxon>
        <taxon>Sporormiaceae</taxon>
        <taxon>Westerdykella</taxon>
    </lineage>
</organism>
<dbReference type="PRINTS" id="PR00723">
    <property type="entry name" value="SUBTILISIN"/>
</dbReference>
<keyword evidence="9" id="KW-1185">Reference proteome</keyword>
<dbReference type="InterPro" id="IPR022398">
    <property type="entry name" value="Peptidase_S8_His-AS"/>
</dbReference>
<dbReference type="InterPro" id="IPR000209">
    <property type="entry name" value="Peptidase_S8/S53_dom"/>
</dbReference>
<keyword evidence="3 5" id="KW-0378">Hydrolase</keyword>
<dbReference type="PANTHER" id="PTHR43806">
    <property type="entry name" value="PEPTIDASE S8"/>
    <property type="match status" value="1"/>
</dbReference>
<proteinExistence type="inferred from homology"/>
<dbReference type="PANTHER" id="PTHR43806:SF11">
    <property type="entry name" value="CEREVISIN-RELATED"/>
    <property type="match status" value="1"/>
</dbReference>
<evidence type="ECO:0000313" key="8">
    <source>
        <dbReference type="EMBL" id="KAF2277401.1"/>
    </source>
</evidence>
<dbReference type="AlphaFoldDB" id="A0A6A6JLD6"/>
<name>A0A6A6JLD6_WESOR</name>
<dbReference type="OrthoDB" id="206201at2759"/>
<dbReference type="PROSITE" id="PS51892">
    <property type="entry name" value="SUBTILASE"/>
    <property type="match status" value="1"/>
</dbReference>
<evidence type="ECO:0000256" key="5">
    <source>
        <dbReference type="PROSITE-ProRule" id="PRU01240"/>
    </source>
</evidence>
<evidence type="ECO:0000256" key="3">
    <source>
        <dbReference type="ARBA" id="ARBA00022801"/>
    </source>
</evidence>
<dbReference type="Pfam" id="PF00082">
    <property type="entry name" value="Peptidase_S8"/>
    <property type="match status" value="1"/>
</dbReference>
<dbReference type="InterPro" id="IPR015500">
    <property type="entry name" value="Peptidase_S8_subtilisin-rel"/>
</dbReference>
<evidence type="ECO:0000256" key="1">
    <source>
        <dbReference type="ARBA" id="ARBA00011073"/>
    </source>
</evidence>
<evidence type="ECO:0000256" key="4">
    <source>
        <dbReference type="ARBA" id="ARBA00022825"/>
    </source>
</evidence>
<gene>
    <name evidence="8" type="ORF">EI97DRAFT_375346</name>
</gene>
<comment type="similarity">
    <text evidence="1 5 6">Belongs to the peptidase S8 family.</text>
</comment>
<dbReference type="Gene3D" id="3.40.50.200">
    <property type="entry name" value="Peptidase S8/S53 domain"/>
    <property type="match status" value="1"/>
</dbReference>
<dbReference type="GO" id="GO:0006508">
    <property type="term" value="P:proteolysis"/>
    <property type="evidence" value="ECO:0007669"/>
    <property type="project" value="UniProtKB-KW"/>
</dbReference>
<dbReference type="InterPro" id="IPR023827">
    <property type="entry name" value="Peptidase_S8_Asp-AS"/>
</dbReference>
<dbReference type="GO" id="GO:0004252">
    <property type="term" value="F:serine-type endopeptidase activity"/>
    <property type="evidence" value="ECO:0007669"/>
    <property type="project" value="UniProtKB-UniRule"/>
</dbReference>
<dbReference type="InterPro" id="IPR034193">
    <property type="entry name" value="PCSK9_ProteinaseK-like"/>
</dbReference>
<accession>A0A6A6JLD6</accession>
<evidence type="ECO:0000259" key="7">
    <source>
        <dbReference type="Pfam" id="PF00082"/>
    </source>
</evidence>
<dbReference type="InterPro" id="IPR023828">
    <property type="entry name" value="Peptidase_S8_Ser-AS"/>
</dbReference>
<dbReference type="RefSeq" id="XP_033654940.1">
    <property type="nucleotide sequence ID" value="XM_033795501.1"/>
</dbReference>
<dbReference type="InterPro" id="IPR036852">
    <property type="entry name" value="Peptidase_S8/S53_dom_sf"/>
</dbReference>
<evidence type="ECO:0000256" key="6">
    <source>
        <dbReference type="RuleBase" id="RU003355"/>
    </source>
</evidence>
<dbReference type="Proteomes" id="UP000800097">
    <property type="component" value="Unassembled WGS sequence"/>
</dbReference>
<dbReference type="FunFam" id="3.40.50.200:FF:000007">
    <property type="entry name" value="Subtilisin-like serine protease"/>
    <property type="match status" value="1"/>
</dbReference>
<sequence>MENSEFAAYVLRAGSHCADALNAMSEIAAVEEKIEVRTFLQKTRTPWGLQEISSDQGASGNPRSQSFTYTFDSETLGDGVDIYVVDTGVRSTHAIFQVPGPDGQPTKSRVTPGFSFLDTPNPTNDGDGHGTHCAGTAAGTRFGVAQNANIIAVKVLGDDGSGSSADTIEGMSWIINRHNQRKTESNFKGSVMSMSWGLSSVSRTVDRVVRAASDAGIHISVAAGNDGADACQNTPASNGGQNSAVVSVGAMNINNQIASFSNIGKCVDIYAPGEDVLSSWIEINGQPSDEALNFLAGTSMACPHVSGVMAYLLGLEENASLRQDPAALKARLLSLGRENTLRGQTGGSANLLLSNGANGSPNSTLQARDDQFLDKRFNFIVASEKTQLRY</sequence>
<dbReference type="PROSITE" id="PS00137">
    <property type="entry name" value="SUBTILASE_HIS"/>
    <property type="match status" value="1"/>
</dbReference>
<protein>
    <submittedName>
        <fullName evidence="8">Subtilisin-like protein</fullName>
    </submittedName>
</protein>
<feature type="domain" description="Peptidase S8/S53" evidence="7">
    <location>
        <begin position="77"/>
        <end position="332"/>
    </location>
</feature>
<dbReference type="CDD" id="cd04077">
    <property type="entry name" value="Peptidases_S8_PCSK9_ProteinaseK_like"/>
    <property type="match status" value="1"/>
</dbReference>
<dbReference type="SUPFAM" id="SSF52743">
    <property type="entry name" value="Subtilisin-like"/>
    <property type="match status" value="1"/>
</dbReference>
<dbReference type="PROSITE" id="PS00136">
    <property type="entry name" value="SUBTILASE_ASP"/>
    <property type="match status" value="1"/>
</dbReference>